<dbReference type="SMART" id="SM00198">
    <property type="entry name" value="SCP"/>
    <property type="match status" value="1"/>
</dbReference>
<keyword evidence="2" id="KW-0732">Signal</keyword>
<accession>A0A0N5BVD5</accession>
<feature type="chain" id="PRO_5005895054" evidence="2">
    <location>
        <begin position="25"/>
        <end position="256"/>
    </location>
</feature>
<keyword evidence="4" id="KW-1185">Reference proteome</keyword>
<protein>
    <submittedName>
        <fullName evidence="5">SCP domain-containing protein</fullName>
    </submittedName>
</protein>
<feature type="region of interest" description="Disordered" evidence="1">
    <location>
        <begin position="70"/>
        <end position="111"/>
    </location>
</feature>
<feature type="compositionally biased region" description="Basic residues" evidence="1">
    <location>
        <begin position="87"/>
        <end position="106"/>
    </location>
</feature>
<feature type="signal peptide" evidence="2">
    <location>
        <begin position="1"/>
        <end position="24"/>
    </location>
</feature>
<feature type="domain" description="SCP" evidence="3">
    <location>
        <begin position="111"/>
        <end position="245"/>
    </location>
</feature>
<name>A0A0N5BVD5_STREA</name>
<dbReference type="PANTHER" id="PTHR10334">
    <property type="entry name" value="CYSTEINE-RICH SECRETORY PROTEIN-RELATED"/>
    <property type="match status" value="1"/>
</dbReference>
<dbReference type="InterPro" id="IPR035940">
    <property type="entry name" value="CAP_sf"/>
</dbReference>
<dbReference type="Gene3D" id="3.40.33.10">
    <property type="entry name" value="CAP"/>
    <property type="match status" value="1"/>
</dbReference>
<evidence type="ECO:0000313" key="5">
    <source>
        <dbReference type="WBParaSite" id="SPAL_0000979800.1"/>
    </source>
</evidence>
<dbReference type="Proteomes" id="UP000046392">
    <property type="component" value="Unplaced"/>
</dbReference>
<dbReference type="WBParaSite" id="SPAL_0000979800.1">
    <property type="protein sequence ID" value="SPAL_0000979800.1"/>
    <property type="gene ID" value="SPAL_0000979800"/>
</dbReference>
<evidence type="ECO:0000259" key="3">
    <source>
        <dbReference type="SMART" id="SM00198"/>
    </source>
</evidence>
<dbReference type="AlphaFoldDB" id="A0A0N5BVD5"/>
<evidence type="ECO:0000256" key="1">
    <source>
        <dbReference type="SAM" id="MobiDB-lite"/>
    </source>
</evidence>
<dbReference type="InterPro" id="IPR014044">
    <property type="entry name" value="CAP_dom"/>
</dbReference>
<evidence type="ECO:0000256" key="2">
    <source>
        <dbReference type="SAM" id="SignalP"/>
    </source>
</evidence>
<reference evidence="5" key="1">
    <citation type="submission" date="2017-02" db="UniProtKB">
        <authorList>
            <consortium name="WormBaseParasite"/>
        </authorList>
    </citation>
    <scope>IDENTIFICATION</scope>
</reference>
<sequence>MIIFCSNYFTTFIILSILFVQYQALDEGEGSGDNESLNLIKRDDSSINLAKREAIIGSIVEISETENLKKRAAKKSEKSTKKVSKEKAKKKTTKKPSSKKPKKKKPSKYDKMKNKIINTINTIRKKYQAQKLTVDKTLATVAQNYVDRYAGKSVKESDVKLSKNTSVGTLVYRNKYNHPYIPFAVWTLGAPFIDFSNPERFPAGLEFTQLIWASTKKIGCGISYRSASKEVITMCLLSPKGNIEGKFKKNVLKPKY</sequence>
<dbReference type="InterPro" id="IPR001283">
    <property type="entry name" value="CRISP-related"/>
</dbReference>
<evidence type="ECO:0000313" key="4">
    <source>
        <dbReference type="Proteomes" id="UP000046392"/>
    </source>
</evidence>
<organism evidence="4 5">
    <name type="scientific">Strongyloides papillosus</name>
    <name type="common">Intestinal threadworm</name>
    <dbReference type="NCBI Taxonomy" id="174720"/>
    <lineage>
        <taxon>Eukaryota</taxon>
        <taxon>Metazoa</taxon>
        <taxon>Ecdysozoa</taxon>
        <taxon>Nematoda</taxon>
        <taxon>Chromadorea</taxon>
        <taxon>Rhabditida</taxon>
        <taxon>Tylenchina</taxon>
        <taxon>Panagrolaimomorpha</taxon>
        <taxon>Strongyloidoidea</taxon>
        <taxon>Strongyloididae</taxon>
        <taxon>Strongyloides</taxon>
    </lineage>
</organism>
<proteinExistence type="predicted"/>
<dbReference type="SUPFAM" id="SSF55797">
    <property type="entry name" value="PR-1-like"/>
    <property type="match status" value="1"/>
</dbReference>
<feature type="compositionally biased region" description="Basic and acidic residues" evidence="1">
    <location>
        <begin position="70"/>
        <end position="86"/>
    </location>
</feature>
<dbReference type="Pfam" id="PF00188">
    <property type="entry name" value="CAP"/>
    <property type="match status" value="1"/>
</dbReference>